<proteinExistence type="predicted"/>
<evidence type="ECO:0000313" key="3">
    <source>
        <dbReference type="Proteomes" id="UP001151760"/>
    </source>
</evidence>
<evidence type="ECO:0000313" key="2">
    <source>
        <dbReference type="EMBL" id="GJS98988.1"/>
    </source>
</evidence>
<accession>A0ABQ5ADC2</accession>
<sequence>MYHRTRGFTGHEREVYKSLISSLIHEGRVIDSTFLDDQPNLPPTFAGIRFDCLLNINKKICPIFILQFYKSVRIIRNLNGTISIAFVINNFEITLSLEEFARILKIPCQGVCVYTPEWPISSLQNGVDSNPDNYPPPHEDSSLIRDALFYERTQPKTRKMKGVDTILDPFQMIVSELKIDLKKWEIILSQNAISLTGNKDHPNACLCYMLYCLTIGKPFNLSYYIANRMVSVTKCTDMTLPYGMLLTRLFKHVSVNHPYYFSNELYLVDHVMIPLSEKRVFRFKHEGKRPRLPTPTPSNSESSDSPSPTPHQGVENDPVKNYTL</sequence>
<name>A0ABQ5ADC2_9ASTR</name>
<reference evidence="2" key="2">
    <citation type="submission" date="2022-01" db="EMBL/GenBank/DDBJ databases">
        <authorList>
            <person name="Yamashiro T."/>
            <person name="Shiraishi A."/>
            <person name="Satake H."/>
            <person name="Nakayama K."/>
        </authorList>
    </citation>
    <scope>NUCLEOTIDE SEQUENCE</scope>
</reference>
<dbReference type="Proteomes" id="UP001151760">
    <property type="component" value="Unassembled WGS sequence"/>
</dbReference>
<feature type="region of interest" description="Disordered" evidence="1">
    <location>
        <begin position="286"/>
        <end position="324"/>
    </location>
</feature>
<reference evidence="2" key="1">
    <citation type="journal article" date="2022" name="Int. J. Mol. Sci.">
        <title>Draft Genome of Tanacetum Coccineum: Genomic Comparison of Closely Related Tanacetum-Family Plants.</title>
        <authorList>
            <person name="Yamashiro T."/>
            <person name="Shiraishi A."/>
            <person name="Nakayama K."/>
            <person name="Satake H."/>
        </authorList>
    </citation>
    <scope>NUCLEOTIDE SEQUENCE</scope>
</reference>
<gene>
    <name evidence="2" type="ORF">Tco_0820158</name>
</gene>
<evidence type="ECO:0000256" key="1">
    <source>
        <dbReference type="SAM" id="MobiDB-lite"/>
    </source>
</evidence>
<keyword evidence="3" id="KW-1185">Reference proteome</keyword>
<feature type="non-terminal residue" evidence="2">
    <location>
        <position position="324"/>
    </location>
</feature>
<dbReference type="EMBL" id="BQNB010012085">
    <property type="protein sequence ID" value="GJS98988.1"/>
    <property type="molecule type" value="Genomic_DNA"/>
</dbReference>
<comment type="caution">
    <text evidence="2">The sequence shown here is derived from an EMBL/GenBank/DDBJ whole genome shotgun (WGS) entry which is preliminary data.</text>
</comment>
<feature type="compositionally biased region" description="Low complexity" evidence="1">
    <location>
        <begin position="297"/>
        <end position="306"/>
    </location>
</feature>
<protein>
    <submittedName>
        <fullName evidence="2">Uncharacterized protein</fullName>
    </submittedName>
</protein>
<organism evidence="2 3">
    <name type="scientific">Tanacetum coccineum</name>
    <dbReference type="NCBI Taxonomy" id="301880"/>
    <lineage>
        <taxon>Eukaryota</taxon>
        <taxon>Viridiplantae</taxon>
        <taxon>Streptophyta</taxon>
        <taxon>Embryophyta</taxon>
        <taxon>Tracheophyta</taxon>
        <taxon>Spermatophyta</taxon>
        <taxon>Magnoliopsida</taxon>
        <taxon>eudicotyledons</taxon>
        <taxon>Gunneridae</taxon>
        <taxon>Pentapetalae</taxon>
        <taxon>asterids</taxon>
        <taxon>campanulids</taxon>
        <taxon>Asterales</taxon>
        <taxon>Asteraceae</taxon>
        <taxon>Asteroideae</taxon>
        <taxon>Anthemideae</taxon>
        <taxon>Anthemidinae</taxon>
        <taxon>Tanacetum</taxon>
    </lineage>
</organism>